<dbReference type="RefSeq" id="WP_008506311.1">
    <property type="nucleotide sequence ID" value="NZ_CM001403.1"/>
</dbReference>
<protein>
    <recommendedName>
        <fullName evidence="3">Phosphoglycerate mutase</fullName>
    </recommendedName>
</protein>
<evidence type="ECO:0000313" key="2">
    <source>
        <dbReference type="Proteomes" id="UP000002774"/>
    </source>
</evidence>
<proteinExistence type="predicted"/>
<accession>H1YFC2</accession>
<dbReference type="CDD" id="cd07040">
    <property type="entry name" value="HP"/>
    <property type="match status" value="1"/>
</dbReference>
<reference evidence="1" key="1">
    <citation type="submission" date="2011-09" db="EMBL/GenBank/DDBJ databases">
        <title>The permanent draft genome of Mucilaginibacter paludis DSM 18603.</title>
        <authorList>
            <consortium name="US DOE Joint Genome Institute (JGI-PGF)"/>
            <person name="Lucas S."/>
            <person name="Han J."/>
            <person name="Lapidus A."/>
            <person name="Bruce D."/>
            <person name="Goodwin L."/>
            <person name="Pitluck S."/>
            <person name="Peters L."/>
            <person name="Kyrpides N."/>
            <person name="Mavromatis K."/>
            <person name="Ivanova N."/>
            <person name="Mikhailova N."/>
            <person name="Held B."/>
            <person name="Detter J.C."/>
            <person name="Tapia R."/>
            <person name="Han C."/>
            <person name="Land M."/>
            <person name="Hauser L."/>
            <person name="Markowitz V."/>
            <person name="Cheng J.-F."/>
            <person name="Hugenholtz P."/>
            <person name="Woyke T."/>
            <person name="Wu D."/>
            <person name="Tindall B."/>
            <person name="Brambilla E."/>
            <person name="Klenk H.-P."/>
            <person name="Eisen J.A."/>
        </authorList>
    </citation>
    <scope>NUCLEOTIDE SEQUENCE [LARGE SCALE GENOMIC DNA]</scope>
    <source>
        <strain evidence="1">DSM 18603</strain>
    </source>
</reference>
<evidence type="ECO:0008006" key="3">
    <source>
        <dbReference type="Google" id="ProtNLM"/>
    </source>
</evidence>
<dbReference type="eggNOG" id="COG0406">
    <property type="taxonomic scope" value="Bacteria"/>
</dbReference>
<gene>
    <name evidence="1" type="ORF">Mucpa_2121</name>
</gene>
<dbReference type="HOGENOM" id="CLU_085795_1_0_10"/>
<sequence>MKRAVVVIISLIVLFMHPDPGFTQSAHKLEKLKIVIIRHGEKPPQGDNLNCQGLNRAMQLPAVIYAKFGIPDYVYVPELGLGESTQHARMFQTVLPLAAKYNLTVNTVHQERDSVQVAADFKAKKGTILMVWEHKAIASIVRSLGVDDKNLRWPDSDFDSIWIITFPKGVPTLTKDKQGLKPSADCHF</sequence>
<keyword evidence="2" id="KW-1185">Reference proteome</keyword>
<dbReference type="EMBL" id="CM001403">
    <property type="protein sequence ID" value="EHQ26261.1"/>
    <property type="molecule type" value="Genomic_DNA"/>
</dbReference>
<organism evidence="1 2">
    <name type="scientific">Mucilaginibacter paludis DSM 18603</name>
    <dbReference type="NCBI Taxonomy" id="714943"/>
    <lineage>
        <taxon>Bacteria</taxon>
        <taxon>Pseudomonadati</taxon>
        <taxon>Bacteroidota</taxon>
        <taxon>Sphingobacteriia</taxon>
        <taxon>Sphingobacteriales</taxon>
        <taxon>Sphingobacteriaceae</taxon>
        <taxon>Mucilaginibacter</taxon>
    </lineage>
</organism>
<evidence type="ECO:0000313" key="1">
    <source>
        <dbReference type="EMBL" id="EHQ26261.1"/>
    </source>
</evidence>
<dbReference type="STRING" id="714943.Mucpa_2121"/>
<dbReference type="AlphaFoldDB" id="H1YFC2"/>
<name>H1YFC2_9SPHI</name>
<dbReference type="Proteomes" id="UP000002774">
    <property type="component" value="Chromosome"/>
</dbReference>